<reference evidence="2 3" key="1">
    <citation type="submission" date="2017-04" db="EMBL/GenBank/DDBJ databases">
        <title>Genome Sequence of the Model Brown-Rot Fungus Postia placenta SB12.</title>
        <authorList>
            <consortium name="DOE Joint Genome Institute"/>
            <person name="Gaskell J."/>
            <person name="Kersten P."/>
            <person name="Larrondo L.F."/>
            <person name="Canessa P."/>
            <person name="Martinez D."/>
            <person name="Hibbett D."/>
            <person name="Schmoll M."/>
            <person name="Kubicek C.P."/>
            <person name="Martinez A.T."/>
            <person name="Yadav J."/>
            <person name="Master E."/>
            <person name="Magnuson J.K."/>
            <person name="James T."/>
            <person name="Yaver D."/>
            <person name="Berka R."/>
            <person name="Labutti K."/>
            <person name="Lipzen A."/>
            <person name="Aerts A."/>
            <person name="Barry K."/>
            <person name="Henrissat B."/>
            <person name="Blanchette R."/>
            <person name="Grigoriev I."/>
            <person name="Cullen D."/>
        </authorList>
    </citation>
    <scope>NUCLEOTIDE SEQUENCE [LARGE SCALE GENOMIC DNA]</scope>
    <source>
        <strain evidence="2 3">MAD-698-R-SB12</strain>
    </source>
</reference>
<dbReference type="GeneID" id="36332500"/>
<dbReference type="Proteomes" id="UP000194127">
    <property type="component" value="Unassembled WGS sequence"/>
</dbReference>
<dbReference type="RefSeq" id="XP_024333134.1">
    <property type="nucleotide sequence ID" value="XM_024487551.1"/>
</dbReference>
<evidence type="ECO:0000313" key="3">
    <source>
        <dbReference type="Proteomes" id="UP000194127"/>
    </source>
</evidence>
<feature type="region of interest" description="Disordered" evidence="1">
    <location>
        <begin position="668"/>
        <end position="687"/>
    </location>
</feature>
<protein>
    <recommendedName>
        <fullName evidence="4">F-box domain-containing protein</fullName>
    </recommendedName>
</protein>
<evidence type="ECO:0000313" key="2">
    <source>
        <dbReference type="EMBL" id="OSX56340.1"/>
    </source>
</evidence>
<sequence>MSTALTVDNTSTGILARAMLRRLPVEIWLQIIDELGAAREYDTLEACAEVSEGLLKETAEKYIPNEMTLRTREEILSISLKQRWQGPRKVRIERGLQHGERLPIPHLAPFAARLAGKWSRVHLLTIERAEWRVDDFHLRSLLLDLGCFRITNLKLYDVTFPSIPTFWRVVCVFPELSALYLDGVKIVETAVDARTLSALRLLRAPRLQWIEPDRHSHPATDLAGLLHVFLAQTVPSPKALPWRHVGHLRLSDVTLPTAAAFGRLLGAFPGLKELIINGPCTFAAHGLNPSHAPRRPHMPLVSGILELGKDFSLCSDPQSVRDLVDLLIQSGVSRRLGRIIVWLSLSMRVATNIDLSLNRLVKDAGKSLKYLSLRVLPQDSLPLFNEASTLSTDTRLSHLACSVNITHEDGSWMALLLELLRQVTSKPEDFGYLEVAFNVMDDADLTKIVSGPKLWWSHAYQSWLHGMFCNIRYYAHRVRTDDTITDGGCLQDAPPMSSPDATPGGCWPLSVLIDMPGPSSLLRRSVRQEAPQSSIAQAWGSEKTETDVANEAARLEALSRSTALAHDPVQNAQGGPGPTISSVGQFHAKRQHAIWRSAVGHDGLSGLALDQAQERYWEDLLQTFLGFERRERVSPPCMIDISYEENGTSSTSRAYGPELQNPRHFLKHQSNDMRPDSLGDPDQQPVSTAKSGIGMMDFLRNLGLALVSGIESDERNVSSNSTFITLAPGVKIMDIPSLPIEIWEHIIDYMSGDYHSLTSCSMKGTMWKGPEQVCIHALHHGHDRRIPHFALFSIMLAGRWKRTRQLSIHSADWRAQDMLPNVFLGLATFEFVTHLSLHNVSLPSIVIFRRLVCSFPMLQHLSCQKLVFSVEHRVDCLRSSKYTVSKKLTRLYIGGGASCVGIMNTLTAANACSSLQDVDFQYGDRSLPGDRQVLLCIQRILRHASSLAYFKLTLILGLLQQAEIPAYLRQLDLSKNTSLKTVDLNLLITDPAVDYEWIFRSLANLSAKGLQRFFITFDLEPLQDNQQAIAVLETLGAEILPELDRTLEAHDFMSLLDVAIRVTLRNETKLGKDFSSKALLCRAPIMESRGILRVEVMEIPWIILPS</sequence>
<proteinExistence type="predicted"/>
<evidence type="ECO:0000256" key="1">
    <source>
        <dbReference type="SAM" id="MobiDB-lite"/>
    </source>
</evidence>
<dbReference type="EMBL" id="KZ110614">
    <property type="protein sequence ID" value="OSX56340.1"/>
    <property type="molecule type" value="Genomic_DNA"/>
</dbReference>
<accession>A0A1X6MIZ6</accession>
<dbReference type="OrthoDB" id="2790890at2759"/>
<dbReference type="AlphaFoldDB" id="A0A1X6MIZ6"/>
<organism evidence="2 3">
    <name type="scientific">Postia placenta MAD-698-R-SB12</name>
    <dbReference type="NCBI Taxonomy" id="670580"/>
    <lineage>
        <taxon>Eukaryota</taxon>
        <taxon>Fungi</taxon>
        <taxon>Dikarya</taxon>
        <taxon>Basidiomycota</taxon>
        <taxon>Agaricomycotina</taxon>
        <taxon>Agaricomycetes</taxon>
        <taxon>Polyporales</taxon>
        <taxon>Adustoporiaceae</taxon>
        <taxon>Rhodonia</taxon>
    </lineage>
</organism>
<gene>
    <name evidence="2" type="ORF">POSPLADRAFT_1160482</name>
</gene>
<evidence type="ECO:0008006" key="4">
    <source>
        <dbReference type="Google" id="ProtNLM"/>
    </source>
</evidence>
<keyword evidence="3" id="KW-1185">Reference proteome</keyword>
<name>A0A1X6MIZ6_9APHY</name>